<dbReference type="Gene3D" id="3.40.50.2000">
    <property type="entry name" value="Glycogen Phosphorylase B"/>
    <property type="match status" value="2"/>
</dbReference>
<keyword evidence="2" id="KW-0808">Transferase</keyword>
<dbReference type="GO" id="GO:0016757">
    <property type="term" value="F:glycosyltransferase activity"/>
    <property type="evidence" value="ECO:0007669"/>
    <property type="project" value="InterPro"/>
</dbReference>
<dbReference type="STRING" id="1069642.Bdt_2689"/>
<dbReference type="KEGG" id="bbat:Bdt_2689"/>
<dbReference type="EMBL" id="CP002930">
    <property type="protein sequence ID" value="AFY02371.1"/>
    <property type="molecule type" value="Genomic_DNA"/>
</dbReference>
<protein>
    <submittedName>
        <fullName evidence="2">Glycosyltransferase</fullName>
    </submittedName>
</protein>
<dbReference type="Pfam" id="PF00534">
    <property type="entry name" value="Glycos_transf_1"/>
    <property type="match status" value="1"/>
</dbReference>
<proteinExistence type="predicted"/>
<organism evidence="2 3">
    <name type="scientific">Bdellovibrio bacteriovorus str. Tiberius</name>
    <dbReference type="NCBI Taxonomy" id="1069642"/>
    <lineage>
        <taxon>Bacteria</taxon>
        <taxon>Pseudomonadati</taxon>
        <taxon>Bdellovibrionota</taxon>
        <taxon>Bdellovibrionia</taxon>
        <taxon>Bdellovibrionales</taxon>
        <taxon>Pseudobdellovibrionaceae</taxon>
        <taxon>Bdellovibrio</taxon>
    </lineage>
</organism>
<evidence type="ECO:0000259" key="1">
    <source>
        <dbReference type="Pfam" id="PF00534"/>
    </source>
</evidence>
<dbReference type="PANTHER" id="PTHR12526:SF630">
    <property type="entry name" value="GLYCOSYLTRANSFERASE"/>
    <property type="match status" value="1"/>
</dbReference>
<dbReference type="AlphaFoldDB" id="K7YR77"/>
<reference evidence="2 3" key="1">
    <citation type="journal article" date="2012" name="BMC Genomics">
        <title>Genome analysis of a simultaneously predatory and prey-independent, novel Bdellovibrio bacteriovorus from the River Tiber, supports in silico predictions of both ancient and recent lateral gene transfer from diverse bacteria.</title>
        <authorList>
            <person name="Hobley L."/>
            <person name="Lerner T.R."/>
            <person name="Williams L.E."/>
            <person name="Lambert C."/>
            <person name="Till R."/>
            <person name="Milner D.S."/>
            <person name="Basford S.M."/>
            <person name="Capeness M.J."/>
            <person name="Fenton A.K."/>
            <person name="Atterbury R.J."/>
            <person name="Harris M.A."/>
            <person name="Sockett R.E."/>
        </authorList>
    </citation>
    <scope>NUCLEOTIDE SEQUENCE [LARGE SCALE GENOMIC DNA]</scope>
    <source>
        <strain evidence="2 3">Tiberius</strain>
    </source>
</reference>
<dbReference type="SUPFAM" id="SSF53756">
    <property type="entry name" value="UDP-Glycosyltransferase/glycogen phosphorylase"/>
    <property type="match status" value="1"/>
</dbReference>
<evidence type="ECO:0000313" key="2">
    <source>
        <dbReference type="EMBL" id="AFY02371.1"/>
    </source>
</evidence>
<name>K7YR77_BDEBC</name>
<dbReference type="InterPro" id="IPR001296">
    <property type="entry name" value="Glyco_trans_1"/>
</dbReference>
<dbReference type="RefSeq" id="WP_015091801.1">
    <property type="nucleotide sequence ID" value="NC_019567.1"/>
</dbReference>
<feature type="domain" description="Glycosyl transferase family 1" evidence="1">
    <location>
        <begin position="226"/>
        <end position="391"/>
    </location>
</feature>
<dbReference type="PANTHER" id="PTHR12526">
    <property type="entry name" value="GLYCOSYLTRANSFERASE"/>
    <property type="match status" value="1"/>
</dbReference>
<evidence type="ECO:0000313" key="3">
    <source>
        <dbReference type="Proteomes" id="UP000010074"/>
    </source>
</evidence>
<dbReference type="PATRIC" id="fig|1069642.3.peg.2660"/>
<dbReference type="OrthoDB" id="9802525at2"/>
<sequence length="414" mass="47029">MKQTAIGFVLKGYPRVSETFIAQEIYLLEQQGFQIEILSMRKAREPERQPIVSLIKAPVTYIPEYIWAEWGTVLKENLRTLRLHPVRYLRYLTVALTRTVVQRDDSPIKRFLQAGWLISKKNLGTDRSPIHHLHSHFAHTPTELTWYMSRVAGLKYSISAHAKDIYTISEKELVERINSSEFIMTCTSYNHEFMQKLPAVQPQKVHKVYHGINLESFKPTFAKSYSTEELSRFVSVGRLVEKKGYDVIFTALQALKKDGVKFSYDIYGAGEMKKELLALREQLNLETEIQFHYTATHPQIIERFNQGGIFICGSKLTASGDRDGIPNTVAEAMSMELPVIATNVSGIPELITHGSDGLLIAEKDPVQLTQALKDLLQNTEKARSLGLAARQKVAQVFDSSNLINNCSRLLGPYR</sequence>
<dbReference type="Proteomes" id="UP000010074">
    <property type="component" value="Chromosome"/>
</dbReference>
<accession>K7YR77</accession>
<dbReference type="HOGENOM" id="CLU_009583_14_2_7"/>
<gene>
    <name evidence="2" type="ORF">Bdt_2689</name>
</gene>